<dbReference type="STRING" id="1802306.A3C72_02650"/>
<evidence type="ECO:0008006" key="5">
    <source>
        <dbReference type="Google" id="ProtNLM"/>
    </source>
</evidence>
<keyword evidence="1 2" id="KW-0479">Metal-binding</keyword>
<feature type="binding site" evidence="2">
    <location>
        <position position="113"/>
    </location>
    <ligand>
        <name>a divalent metal cation</name>
        <dbReference type="ChEBI" id="CHEBI:60240"/>
        <label>1</label>
    </ligand>
</feature>
<dbReference type="NCBIfam" id="TIGR00010">
    <property type="entry name" value="YchF/TatD family DNA exonuclease"/>
    <property type="match status" value="1"/>
</dbReference>
<dbReference type="AlphaFoldDB" id="A0A1G2MFV6"/>
<dbReference type="InterPro" id="IPR032466">
    <property type="entry name" value="Metal_Hydrolase"/>
</dbReference>
<dbReference type="InterPro" id="IPR015991">
    <property type="entry name" value="TatD/YcfH-like"/>
</dbReference>
<reference evidence="3 4" key="1">
    <citation type="journal article" date="2016" name="Nat. Commun.">
        <title>Thousands of microbial genomes shed light on interconnected biogeochemical processes in an aquifer system.</title>
        <authorList>
            <person name="Anantharaman K."/>
            <person name="Brown C.T."/>
            <person name="Hug L.A."/>
            <person name="Sharon I."/>
            <person name="Castelle C.J."/>
            <person name="Probst A.J."/>
            <person name="Thomas B.C."/>
            <person name="Singh A."/>
            <person name="Wilkins M.J."/>
            <person name="Karaoz U."/>
            <person name="Brodie E.L."/>
            <person name="Williams K.H."/>
            <person name="Hubbard S.S."/>
            <person name="Banfield J.F."/>
        </authorList>
    </citation>
    <scope>NUCLEOTIDE SEQUENCE [LARGE SCALE GENOMIC DNA]</scope>
</reference>
<dbReference type="GO" id="GO:0016788">
    <property type="term" value="F:hydrolase activity, acting on ester bonds"/>
    <property type="evidence" value="ECO:0007669"/>
    <property type="project" value="InterPro"/>
</dbReference>
<dbReference type="GO" id="GO:0046872">
    <property type="term" value="F:metal ion binding"/>
    <property type="evidence" value="ECO:0007669"/>
    <property type="project" value="UniProtKB-KW"/>
</dbReference>
<dbReference type="EMBL" id="MHRK01000047">
    <property type="protein sequence ID" value="OHA22790.1"/>
    <property type="molecule type" value="Genomic_DNA"/>
</dbReference>
<dbReference type="Gene3D" id="3.20.20.140">
    <property type="entry name" value="Metal-dependent hydrolases"/>
    <property type="match status" value="1"/>
</dbReference>
<protein>
    <recommendedName>
        <fullName evidence="5">Hydrolase TatD</fullName>
    </recommendedName>
</protein>
<organism evidence="3 4">
    <name type="scientific">Candidatus Taylorbacteria bacterium RIFCSPHIGHO2_02_FULL_43_32b</name>
    <dbReference type="NCBI Taxonomy" id="1802306"/>
    <lineage>
        <taxon>Bacteria</taxon>
        <taxon>Candidatus Tayloriibacteriota</taxon>
    </lineage>
</organism>
<dbReference type="PIRSF" id="PIRSF005902">
    <property type="entry name" value="DNase_TatD"/>
    <property type="match status" value="1"/>
</dbReference>
<gene>
    <name evidence="3" type="ORF">A3C72_02650</name>
</gene>
<sequence>MILKYMDAHGHVNFVAYKDDRGETIKRSLDEGVWMAVVGTQKDTSKSAVELAEKYKEGVYAIVGLHPIHTDKSFHDKEELGVGGAEFTSRGEQFDYDAYRKMIENSKVVAIGECGLDYYRVDSDGTNLKKQEDIFRQHIELSIESKKPLMLHIRNGSGRSAYIDAVKILSSYKSRLTNIGDVHCYTGSYEEAKGFLDLGFSISFTGLVTFPLRKSEAKGREAGARSYDEIVRAIPIERILAETDCPYLAPQPYRGKRNEPLYVSEVVKSIAEIKKLELENTREQILENTLKFFGL</sequence>
<evidence type="ECO:0000256" key="2">
    <source>
        <dbReference type="PIRSR" id="PIRSR005902-1"/>
    </source>
</evidence>
<feature type="binding site" evidence="2">
    <location>
        <position position="9"/>
    </location>
    <ligand>
        <name>a divalent metal cation</name>
        <dbReference type="ChEBI" id="CHEBI:60240"/>
        <label>1</label>
    </ligand>
</feature>
<dbReference type="Proteomes" id="UP000177130">
    <property type="component" value="Unassembled WGS sequence"/>
</dbReference>
<evidence type="ECO:0000256" key="1">
    <source>
        <dbReference type="ARBA" id="ARBA00022723"/>
    </source>
</evidence>
<evidence type="ECO:0000313" key="3">
    <source>
        <dbReference type="EMBL" id="OHA22790.1"/>
    </source>
</evidence>
<feature type="binding site" evidence="2">
    <location>
        <position position="244"/>
    </location>
    <ligand>
        <name>a divalent metal cation</name>
        <dbReference type="ChEBI" id="CHEBI:60240"/>
        <label>1</label>
    </ligand>
</feature>
<dbReference type="GO" id="GO:0004536">
    <property type="term" value="F:DNA nuclease activity"/>
    <property type="evidence" value="ECO:0007669"/>
    <property type="project" value="InterPro"/>
</dbReference>
<dbReference type="InterPro" id="IPR001130">
    <property type="entry name" value="TatD-like"/>
</dbReference>
<comment type="caution">
    <text evidence="3">The sequence shown here is derived from an EMBL/GenBank/DDBJ whole genome shotgun (WGS) entry which is preliminary data.</text>
</comment>
<dbReference type="PANTHER" id="PTHR46124">
    <property type="entry name" value="D-AMINOACYL-TRNA DEACYLASE"/>
    <property type="match status" value="1"/>
</dbReference>
<feature type="binding site" evidence="2">
    <location>
        <position position="183"/>
    </location>
    <ligand>
        <name>a divalent metal cation</name>
        <dbReference type="ChEBI" id="CHEBI:60240"/>
        <label>2</label>
    </ligand>
</feature>
<dbReference type="CDD" id="cd01310">
    <property type="entry name" value="TatD_DNAse"/>
    <property type="match status" value="1"/>
</dbReference>
<proteinExistence type="predicted"/>
<dbReference type="Pfam" id="PF01026">
    <property type="entry name" value="TatD_DNase"/>
    <property type="match status" value="1"/>
</dbReference>
<dbReference type="SUPFAM" id="SSF51556">
    <property type="entry name" value="Metallo-dependent hydrolases"/>
    <property type="match status" value="1"/>
</dbReference>
<evidence type="ECO:0000313" key="4">
    <source>
        <dbReference type="Proteomes" id="UP000177130"/>
    </source>
</evidence>
<accession>A0A1G2MFV6</accession>
<name>A0A1G2MFV6_9BACT</name>
<dbReference type="PANTHER" id="PTHR46124:SF2">
    <property type="entry name" value="D-AMINOACYL-TRNA DEACYLASE"/>
    <property type="match status" value="1"/>
</dbReference>
<feature type="binding site" evidence="2">
    <location>
        <position position="152"/>
    </location>
    <ligand>
        <name>a divalent metal cation</name>
        <dbReference type="ChEBI" id="CHEBI:60240"/>
        <label>2</label>
    </ligand>
</feature>
<feature type="binding site" evidence="2">
    <location>
        <position position="11"/>
    </location>
    <ligand>
        <name>a divalent metal cation</name>
        <dbReference type="ChEBI" id="CHEBI:60240"/>
        <label>1</label>
    </ligand>
</feature>